<name>A0A9Q8V658_9GAMM</name>
<accession>A0A9Q8V658</accession>
<dbReference type="EMBL" id="CP093246">
    <property type="protein sequence ID" value="UNH32406.1"/>
    <property type="molecule type" value="Genomic_DNA"/>
</dbReference>
<geneLocation type="plasmid" evidence="2 3">
    <name>pW51-a</name>
</geneLocation>
<keyword evidence="2" id="KW-0614">Plasmid</keyword>
<proteinExistence type="predicted"/>
<feature type="region of interest" description="Disordered" evidence="1">
    <location>
        <begin position="1"/>
        <end position="37"/>
    </location>
</feature>
<protein>
    <submittedName>
        <fullName evidence="2">Uncharacterized protein</fullName>
    </submittedName>
</protein>
<organism evidence="2 3">
    <name type="scientific">Moellerella wisconsensis</name>
    <dbReference type="NCBI Taxonomy" id="158849"/>
    <lineage>
        <taxon>Bacteria</taxon>
        <taxon>Pseudomonadati</taxon>
        <taxon>Pseudomonadota</taxon>
        <taxon>Gammaproteobacteria</taxon>
        <taxon>Enterobacterales</taxon>
        <taxon>Morganellaceae</taxon>
        <taxon>Moellerella</taxon>
    </lineage>
</organism>
<sequence>MKYKEVKGKALTSRMTGRIDIPQHEEKHRFDAQQKARSHRAPGCRILFCRHEEAVRMNAGLIRRGAGGRN</sequence>
<feature type="compositionally biased region" description="Basic and acidic residues" evidence="1">
    <location>
        <begin position="21"/>
        <end position="34"/>
    </location>
</feature>
<evidence type="ECO:0000313" key="2">
    <source>
        <dbReference type="EMBL" id="UNH32406.1"/>
    </source>
</evidence>
<reference evidence="2" key="1">
    <citation type="submission" date="2022-03" db="EMBL/GenBank/DDBJ databases">
        <title>ESBL-producing Moellerella wisconsensis and Escherichia marmotae isolated from wild game meat.</title>
        <authorList>
            <person name="Biggel M."/>
        </authorList>
    </citation>
    <scope>NUCLEOTIDE SEQUENCE</scope>
    <source>
        <strain evidence="2">W51</strain>
        <plasmid evidence="2">pW51-a</plasmid>
    </source>
</reference>
<dbReference type="RefSeq" id="WP_241542921.1">
    <property type="nucleotide sequence ID" value="NZ_CAWQWN010000002.1"/>
</dbReference>
<evidence type="ECO:0000313" key="3">
    <source>
        <dbReference type="Proteomes" id="UP000829116"/>
    </source>
</evidence>
<dbReference type="AlphaFoldDB" id="A0A9Q8V658"/>
<evidence type="ECO:0000256" key="1">
    <source>
        <dbReference type="SAM" id="MobiDB-lite"/>
    </source>
</evidence>
<gene>
    <name evidence="2" type="ORF">MNY72_16885</name>
</gene>
<dbReference type="Proteomes" id="UP000829116">
    <property type="component" value="Plasmid pW51-a"/>
</dbReference>